<dbReference type="RefSeq" id="WP_202585784.1">
    <property type="nucleotide sequence ID" value="NZ_BKBT01000036.1"/>
</dbReference>
<evidence type="ECO:0000313" key="2">
    <source>
        <dbReference type="Proteomes" id="UP001179600"/>
    </source>
</evidence>
<name>A0AAF0BHI3_9ENTE</name>
<evidence type="ECO:0000313" key="1">
    <source>
        <dbReference type="EMBL" id="WCG22460.1"/>
    </source>
</evidence>
<accession>A0AAF0BHI3</accession>
<dbReference type="Proteomes" id="UP001179600">
    <property type="component" value="Chromosome"/>
</dbReference>
<dbReference type="AlphaFoldDB" id="A0AAF0BHI3"/>
<gene>
    <name evidence="1" type="ORF">PML95_08680</name>
</gene>
<sequence>MNNYNVYENGQFILNDGIIIDEKDVKQVKIEMDPYLLFPVMIKTEDGEERTASQIVYAHTGEIEATREGIMQGQVRSTRSVHYLKEDGTVKRELDLKHVHKVKLLASRKLRILLHDGMQHEVLGEGNCLNKQDRMTRLVHREADVALVEFFDRPSALLNVMKKLKISVVSAMI</sequence>
<dbReference type="EMBL" id="CP116507">
    <property type="protein sequence ID" value="WCG22460.1"/>
    <property type="molecule type" value="Genomic_DNA"/>
</dbReference>
<reference evidence="1" key="1">
    <citation type="submission" date="2023-01" db="EMBL/GenBank/DDBJ databases">
        <title>Oxazolidinone resistance genes in florfenicol resistant enterococci from beef cattle and veal calves at slaughter.</title>
        <authorList>
            <person name="Biggel M."/>
        </authorList>
    </citation>
    <scope>NUCLEOTIDE SEQUENCE</scope>
    <source>
        <strain evidence="1">K204-1</strain>
    </source>
</reference>
<proteinExistence type="predicted"/>
<protein>
    <submittedName>
        <fullName evidence="1">Uncharacterized protein</fullName>
    </submittedName>
</protein>
<organism evidence="1 2">
    <name type="scientific">Vagococcus lutrae</name>
    <dbReference type="NCBI Taxonomy" id="81947"/>
    <lineage>
        <taxon>Bacteria</taxon>
        <taxon>Bacillati</taxon>
        <taxon>Bacillota</taxon>
        <taxon>Bacilli</taxon>
        <taxon>Lactobacillales</taxon>
        <taxon>Enterococcaceae</taxon>
        <taxon>Vagococcus</taxon>
    </lineage>
</organism>